<proteinExistence type="predicted"/>
<gene>
    <name evidence="1" type="ORF">BKK80_13590</name>
</gene>
<name>A0ABN4THR1_9BURK</name>
<evidence type="ECO:0000313" key="1">
    <source>
        <dbReference type="EMBL" id="AOZ06733.1"/>
    </source>
</evidence>
<dbReference type="EMBL" id="CP017754">
    <property type="protein sequence ID" value="AOZ06733.1"/>
    <property type="molecule type" value="Genomic_DNA"/>
</dbReference>
<dbReference type="RefSeq" id="WP_071069866.1">
    <property type="nucleotide sequence ID" value="NZ_CP017754.1"/>
</dbReference>
<keyword evidence="2" id="KW-1185">Reference proteome</keyword>
<sequence>MADAKFGPWEACSNLIREKRTAESGAGFLVAEVPANTEGASAKATLMAAAPELFGVVDALIKSFRMAGIAADLDSNDPAEWLMAKAVMAHSKALGDRA</sequence>
<dbReference type="Proteomes" id="UP000177515">
    <property type="component" value="Chromosome 1"/>
</dbReference>
<accession>A0ABN4THR1</accession>
<organism evidence="1 2">
    <name type="scientific">Cupriavidus malaysiensis</name>
    <dbReference type="NCBI Taxonomy" id="367825"/>
    <lineage>
        <taxon>Bacteria</taxon>
        <taxon>Pseudomonadati</taxon>
        <taxon>Pseudomonadota</taxon>
        <taxon>Betaproteobacteria</taxon>
        <taxon>Burkholderiales</taxon>
        <taxon>Burkholderiaceae</taxon>
        <taxon>Cupriavidus</taxon>
    </lineage>
</organism>
<reference evidence="1 2" key="1">
    <citation type="submission" date="2016-10" db="EMBL/GenBank/DDBJ databases">
        <title>Complete genome sequences of three Cupriavidus strains isolated from various Malaysian environments.</title>
        <authorList>
            <person name="Abdullah A.A.-A."/>
            <person name="Shafie N.A.H."/>
            <person name="Lau N.S."/>
        </authorList>
    </citation>
    <scope>NUCLEOTIDE SEQUENCE [LARGE SCALE GENOMIC DNA]</scope>
    <source>
        <strain evidence="1 2">USMAA1020</strain>
    </source>
</reference>
<evidence type="ECO:0000313" key="2">
    <source>
        <dbReference type="Proteomes" id="UP000177515"/>
    </source>
</evidence>
<protein>
    <submittedName>
        <fullName evidence="1">Uncharacterized protein</fullName>
    </submittedName>
</protein>